<reference evidence="3" key="1">
    <citation type="submission" date="2017-04" db="EMBL/GenBank/DDBJ databases">
        <authorList>
            <person name="Varghese N."/>
            <person name="Submissions S."/>
        </authorList>
    </citation>
    <scope>NUCLEOTIDE SEQUENCE [LARGE SCALE GENOMIC DNA]</scope>
    <source>
        <strain evidence="3">VKM Ac-2121</strain>
    </source>
</reference>
<accession>A0A1X7NVK7</accession>
<organism evidence="2 3">
    <name type="scientific">Rathayibacter oskolensis</name>
    <dbReference type="NCBI Taxonomy" id="1891671"/>
    <lineage>
        <taxon>Bacteria</taxon>
        <taxon>Bacillati</taxon>
        <taxon>Actinomycetota</taxon>
        <taxon>Actinomycetes</taxon>
        <taxon>Micrococcales</taxon>
        <taxon>Microbacteriaceae</taxon>
        <taxon>Rathayibacter</taxon>
    </lineage>
</organism>
<evidence type="ECO:0000256" key="1">
    <source>
        <dbReference type="SAM" id="SignalP"/>
    </source>
</evidence>
<name>A0A1X7NVK7_9MICO</name>
<protein>
    <submittedName>
        <fullName evidence="2">Putative cell wall binding repeat 2</fullName>
    </submittedName>
</protein>
<dbReference type="EMBL" id="FXBM01000002">
    <property type="protein sequence ID" value="SMH42208.1"/>
    <property type="molecule type" value="Genomic_DNA"/>
</dbReference>
<evidence type="ECO:0000313" key="3">
    <source>
        <dbReference type="Proteomes" id="UP000193711"/>
    </source>
</evidence>
<dbReference type="InterPro" id="IPR007253">
    <property type="entry name" value="Cell_wall-bd_2"/>
</dbReference>
<dbReference type="PANTHER" id="PTHR30032:SF1">
    <property type="entry name" value="N-ACETYLMURAMOYL-L-ALANINE AMIDASE LYTC"/>
    <property type="match status" value="1"/>
</dbReference>
<proteinExistence type="predicted"/>
<dbReference type="Proteomes" id="UP000193711">
    <property type="component" value="Unassembled WGS sequence"/>
</dbReference>
<gene>
    <name evidence="2" type="ORF">SAMN06295885_1922</name>
</gene>
<dbReference type="STRING" id="1891671.SAMN06295885_1922"/>
<dbReference type="OrthoDB" id="5143602at2"/>
<dbReference type="RefSeq" id="WP_085476403.1">
    <property type="nucleotide sequence ID" value="NZ_FXBM01000002.1"/>
</dbReference>
<dbReference type="PANTHER" id="PTHR30032">
    <property type="entry name" value="N-ACETYLMURAMOYL-L-ALANINE AMIDASE-RELATED"/>
    <property type="match status" value="1"/>
</dbReference>
<feature type="chain" id="PRO_5012688323" evidence="1">
    <location>
        <begin position="35"/>
        <end position="581"/>
    </location>
</feature>
<dbReference type="InterPro" id="IPR051922">
    <property type="entry name" value="Bact_Sporulation_Assoc"/>
</dbReference>
<dbReference type="Pfam" id="PF04122">
    <property type="entry name" value="CW_binding_2"/>
    <property type="match status" value="3"/>
</dbReference>
<dbReference type="AlphaFoldDB" id="A0A1X7NVK7"/>
<dbReference type="Gene3D" id="3.40.50.12090">
    <property type="match status" value="1"/>
</dbReference>
<keyword evidence="3" id="KW-1185">Reference proteome</keyword>
<evidence type="ECO:0000313" key="2">
    <source>
        <dbReference type="EMBL" id="SMH42208.1"/>
    </source>
</evidence>
<keyword evidence="1" id="KW-0732">Signal</keyword>
<sequence length="581" mass="59706">MTTRRRRPLAPLTSALGLVAALLATGLAAGPASAAPAPAPIADRDSLSAGQKVARETVTADDAAAEVVLSGTIALEGVDDAHPAPVGAAYSIRVENDAFETVQTVTTESAFSITLPGGENYYLRAEVVGASAWYPVWFGDDTPIDLEADPLAVSTAGITITLPRTAPVSGAVTAAAIAGVSTTALEVEAWWYEADGGAFYPFDETSAAGAPGTAVPWALDGDSALPTGTYVFRSAEDGYPSYDDQYYSNLPRLDERALTTVPVAGRTGVDFAPRTYGSAVTRLSGSDRYATGVAVTTSTFDTVPVLYVASGGNWPDALSAGPAAAVQNGALLLTDPDELPEVVAAEIVRLEPQRIVVVGSSLSVSDAVLAEIDALTDAEVERIAGSDRYDTSRKLVADAFPDGSYDTVFLATGTNFPDALSVAPIAGRLKQPVLLVDGAKGSLDEPTRAALAALGATDGRLLGGTPSISQGVQTSLEASSLVQNVARIAGTDRHDTSRLLNDAYPPSPLTDEVFLAAAGGFADALAVGPVAAAVGAPLYLSESTCLPRATRAEMQDHDLDYVTLLGSRLTLSAALESLTVC</sequence>
<feature type="signal peptide" evidence="1">
    <location>
        <begin position="1"/>
        <end position="34"/>
    </location>
</feature>